<reference evidence="7" key="1">
    <citation type="submission" date="2003-07" db="EMBL/GenBank/DDBJ databases">
        <authorList>
            <consortium name="Rhodopseudomonas genome consortium"/>
            <person name="Larimer F."/>
            <person name="Harwood C."/>
        </authorList>
    </citation>
    <scope>NUCLEOTIDE SEQUENCE</scope>
    <source>
        <strain evidence="7">CGA009</strain>
    </source>
</reference>
<dbReference type="GO" id="GO:0050660">
    <property type="term" value="F:flavin adenine dinucleotide binding"/>
    <property type="evidence" value="ECO:0007669"/>
    <property type="project" value="InterPro"/>
</dbReference>
<dbReference type="Proteomes" id="UP000001426">
    <property type="component" value="Chromosome"/>
</dbReference>
<dbReference type="PhylomeDB" id="Q6N1E6"/>
<dbReference type="eggNOG" id="COG0446">
    <property type="taxonomic scope" value="Bacteria"/>
</dbReference>
<gene>
    <name evidence="6" type="primary">dhsU1</name>
    <name evidence="6" type="ordered locus">RPA4460</name>
    <name evidence="7" type="ORF">TX73_023160</name>
</gene>
<dbReference type="HOGENOM" id="CLU_030742_0_0_5"/>
<evidence type="ECO:0000259" key="3">
    <source>
        <dbReference type="Pfam" id="PF07992"/>
    </source>
</evidence>
<dbReference type="FunFam" id="3.50.50.60:FF:000234">
    <property type="entry name" value="Flavocytochrome C sulfide dehydrogenase"/>
    <property type="match status" value="1"/>
</dbReference>
<dbReference type="AlphaFoldDB" id="Q6N1E6"/>
<name>Q6N1E6_RHOPA</name>
<evidence type="ECO:0000313" key="7">
    <source>
        <dbReference type="EMBL" id="WCL94661.1"/>
    </source>
</evidence>
<sequence length="421" mass="45339">MRINRRQFSAGLLAAAGVVGMPGVLRAQAKPRVVVIGGGPGGATVAKYVARDSQGAVEVTMIEPLETFVTCFHSNLYLGDMRSFESICHGYKLGSYGVKHVRQFAAAIDRDKKEVKLADGSAVPYDRLVMAPGIDIKFDSVPGYSEAAAEIMPHGWKPGAQTKLVKKQLDALQDGATIVMVAPPNPYRCPPGPYERVSVMAKVLKAKGHTRSKIIVLDPKDKFSKMALFQECWQKHYPGMVEWMDPKMHGGIKGVDPQAMTVTTDFETIKADMVNVIPAQMAGKIAREAGLVNETGYCPIDATNMKSAIDPNIYVLGDASIAGAMPKSAFAANSQAKVVANAVRGELTGSRTFPARYANTCWSVVAQDDTVKIGGRYEPKDGKIAEIEGFVSKTGEDAGIRLQTSEENMGWYAGITADIFS</sequence>
<dbReference type="SUPFAM" id="SSF55424">
    <property type="entry name" value="FAD/NAD-linked reductases, dimerisation (C-terminal) domain"/>
    <property type="match status" value="1"/>
</dbReference>
<feature type="domain" description="FAD/NAD(P)-binding" evidence="3">
    <location>
        <begin position="32"/>
        <end position="146"/>
    </location>
</feature>
<feature type="domain" description="Flavocytochrome c sulphide dehydrogenase flavin-binding" evidence="4">
    <location>
        <begin position="355"/>
        <end position="420"/>
    </location>
</feature>
<dbReference type="RefSeq" id="WP_011159994.1">
    <property type="nucleotide sequence ID" value="NZ_CP116810.1"/>
</dbReference>
<dbReference type="Gene3D" id="3.90.760.10">
    <property type="entry name" value="Flavocytochrome c sulphide dehydrogenase, flavin-binding domain"/>
    <property type="match status" value="1"/>
</dbReference>
<evidence type="ECO:0000259" key="5">
    <source>
        <dbReference type="Pfam" id="PF21706"/>
    </source>
</evidence>
<dbReference type="InterPro" id="IPR016156">
    <property type="entry name" value="FAD/NAD-linked_Rdtase_dimer_sf"/>
</dbReference>
<keyword evidence="1" id="KW-0285">Flavoprotein</keyword>
<dbReference type="GO" id="GO:0016491">
    <property type="term" value="F:oxidoreductase activity"/>
    <property type="evidence" value="ECO:0007669"/>
    <property type="project" value="InterPro"/>
</dbReference>
<dbReference type="InterPro" id="IPR052541">
    <property type="entry name" value="SQRD"/>
</dbReference>
<dbReference type="KEGG" id="rpa:TX73_023160"/>
<dbReference type="InterPro" id="IPR036188">
    <property type="entry name" value="FAD/NAD-bd_sf"/>
</dbReference>
<feature type="domain" description="Sulfide dehydrogenase [flavocytochrome c] flavoprotein chain central" evidence="5">
    <location>
        <begin position="162"/>
        <end position="278"/>
    </location>
</feature>
<dbReference type="PRINTS" id="PR00368">
    <property type="entry name" value="FADPNR"/>
</dbReference>
<protein>
    <submittedName>
        <fullName evidence="7">FCSD flavin-binding domain-containing protein</fullName>
    </submittedName>
    <submittedName>
        <fullName evidence="6">Flavocytochrome C sulfide dehydrogenase, flavoprotein subunit</fullName>
    </submittedName>
</protein>
<dbReference type="PROSITE" id="PS51318">
    <property type="entry name" value="TAT"/>
    <property type="match status" value="1"/>
</dbReference>
<keyword evidence="2" id="KW-0274">FAD</keyword>
<reference evidence="7" key="3">
    <citation type="submission" date="2022-12" db="EMBL/GenBank/DDBJ databases">
        <title>Complete genome sequence of Rhodopseudomonas palustris CGA0092 and corrections to the R. palustris CGA009 genome sequence.</title>
        <authorList>
            <person name="Mazny B.R."/>
            <person name="Sheff O.F."/>
            <person name="LaSarre B."/>
            <person name="McKinlay A."/>
            <person name="McKinlay J.B."/>
        </authorList>
    </citation>
    <scope>NUCLEOTIDE SEQUENCE</scope>
    <source>
        <strain evidence="7">CGA009</strain>
    </source>
</reference>
<evidence type="ECO:0000256" key="2">
    <source>
        <dbReference type="ARBA" id="ARBA00022827"/>
    </source>
</evidence>
<evidence type="ECO:0000259" key="4">
    <source>
        <dbReference type="Pfam" id="PF09242"/>
    </source>
</evidence>
<dbReference type="Pfam" id="PF09242">
    <property type="entry name" value="FCSD-flav_bind"/>
    <property type="match status" value="1"/>
</dbReference>
<proteinExistence type="predicted"/>
<dbReference type="Gene3D" id="3.50.50.60">
    <property type="entry name" value="FAD/NAD(P)-binding domain"/>
    <property type="match status" value="2"/>
</dbReference>
<dbReference type="STRING" id="258594.RPA4460"/>
<dbReference type="EMBL" id="BX572607">
    <property type="protein sequence ID" value="CAE29901.1"/>
    <property type="molecule type" value="Genomic_DNA"/>
</dbReference>
<dbReference type="Pfam" id="PF07992">
    <property type="entry name" value="Pyr_redox_2"/>
    <property type="match status" value="1"/>
</dbReference>
<evidence type="ECO:0000313" key="6">
    <source>
        <dbReference type="EMBL" id="CAE29901.1"/>
    </source>
</evidence>
<dbReference type="PANTHER" id="PTHR43755:SF1">
    <property type="entry name" value="FAD-DEPENDENT PYRIDINE NUCLEOTIDE-DISULPHIDE OXIDOREDUCTASE"/>
    <property type="match status" value="1"/>
</dbReference>
<dbReference type="PANTHER" id="PTHR43755">
    <property type="match status" value="1"/>
</dbReference>
<reference evidence="6 8" key="2">
    <citation type="journal article" date="2004" name="Nat. Biotechnol.">
        <title>Complete genome sequence of the metabolically versatile photosynthetic bacterium Rhodopseudomonas palustris.</title>
        <authorList>
            <person name="Larimer F.W."/>
            <person name="Chain P."/>
            <person name="Hauser L."/>
            <person name="Lamerdin J."/>
            <person name="Malfatti S."/>
            <person name="Do L."/>
            <person name="Land M.L."/>
            <person name="Pelletier D.A."/>
            <person name="Beatty J.T."/>
            <person name="Lang A.S."/>
            <person name="Tabita F.R."/>
            <person name="Gibson J.L."/>
            <person name="Hanson T.E."/>
            <person name="Bobst C."/>
            <person name="Torres J.L."/>
            <person name="Peres C."/>
            <person name="Harrison F.H."/>
            <person name="Gibson J."/>
            <person name="Harwood C.S."/>
        </authorList>
    </citation>
    <scope>NUCLEOTIDE SEQUENCE [LARGE SCALE GENOMIC DNA]</scope>
    <source>
        <strain evidence="8">ATCC BAA-98 / CGA009</strain>
        <strain evidence="6">CGA009</strain>
    </source>
</reference>
<organism evidence="6">
    <name type="scientific">Rhodopseudomonas palustris (strain ATCC BAA-98 / CGA009)</name>
    <dbReference type="NCBI Taxonomy" id="258594"/>
    <lineage>
        <taxon>Bacteria</taxon>
        <taxon>Pseudomonadati</taxon>
        <taxon>Pseudomonadota</taxon>
        <taxon>Alphaproteobacteria</taxon>
        <taxon>Hyphomicrobiales</taxon>
        <taxon>Nitrobacteraceae</taxon>
        <taxon>Rhodopseudomonas</taxon>
    </lineage>
</organism>
<dbReference type="InterPro" id="IPR015323">
    <property type="entry name" value="FlavoCytC_S_DH_flav-bd"/>
</dbReference>
<dbReference type="GeneID" id="66895605"/>
<accession>Q6N1E6</accession>
<dbReference type="InterPro" id="IPR049386">
    <property type="entry name" value="FCSD_central"/>
</dbReference>
<evidence type="ECO:0000313" key="8">
    <source>
        <dbReference type="Proteomes" id="UP000001426"/>
    </source>
</evidence>
<dbReference type="InterPro" id="IPR037092">
    <property type="entry name" value="FlavoCytC_S_DH_flav-bd_sf"/>
</dbReference>
<dbReference type="EMBL" id="CP116810">
    <property type="protein sequence ID" value="WCL94661.1"/>
    <property type="molecule type" value="Genomic_DNA"/>
</dbReference>
<dbReference type="InterPro" id="IPR006311">
    <property type="entry name" value="TAT_signal"/>
</dbReference>
<keyword evidence="8" id="KW-1185">Reference proteome</keyword>
<dbReference type="InterPro" id="IPR023753">
    <property type="entry name" value="FAD/NAD-binding_dom"/>
</dbReference>
<evidence type="ECO:0000256" key="1">
    <source>
        <dbReference type="ARBA" id="ARBA00022630"/>
    </source>
</evidence>
<dbReference type="SUPFAM" id="SSF51905">
    <property type="entry name" value="FAD/NAD(P)-binding domain"/>
    <property type="match status" value="2"/>
</dbReference>
<dbReference type="Pfam" id="PF21706">
    <property type="entry name" value="FCSD_central"/>
    <property type="match status" value="1"/>
</dbReference>